<dbReference type="Pfam" id="PF01321">
    <property type="entry name" value="Creatinase_N"/>
    <property type="match status" value="1"/>
</dbReference>
<dbReference type="InterPro" id="IPR001714">
    <property type="entry name" value="Pept_M24_MAP"/>
</dbReference>
<evidence type="ECO:0000256" key="1">
    <source>
        <dbReference type="ARBA" id="ARBA00022723"/>
    </source>
</evidence>
<accession>A1RWS8</accession>
<dbReference type="PANTHER" id="PTHR46112:SF2">
    <property type="entry name" value="XAA-PRO AMINOPEPTIDASE P-RELATED"/>
    <property type="match status" value="1"/>
</dbReference>
<dbReference type="PROSITE" id="PS00491">
    <property type="entry name" value="PROLINE_PEPTIDASE"/>
    <property type="match status" value="1"/>
</dbReference>
<dbReference type="Pfam" id="PF00557">
    <property type="entry name" value="Peptidase_M24"/>
    <property type="match status" value="1"/>
</dbReference>
<dbReference type="Gene3D" id="3.90.230.10">
    <property type="entry name" value="Creatinase/methionine aminopeptidase superfamily"/>
    <property type="match status" value="1"/>
</dbReference>
<evidence type="ECO:0000313" key="5">
    <source>
        <dbReference type="EMBL" id="ABL77658.1"/>
    </source>
</evidence>
<dbReference type="eggNOG" id="arCOG01000">
    <property type="taxonomic scope" value="Archaea"/>
</dbReference>
<dbReference type="AlphaFoldDB" id="A1RWS8"/>
<dbReference type="InterPro" id="IPR029149">
    <property type="entry name" value="Creatin/AminoP/Spt16_N"/>
</dbReference>
<evidence type="ECO:0000259" key="3">
    <source>
        <dbReference type="Pfam" id="PF00557"/>
    </source>
</evidence>
<dbReference type="EMBL" id="CP000505">
    <property type="protein sequence ID" value="ABL77658.1"/>
    <property type="molecule type" value="Genomic_DNA"/>
</dbReference>
<dbReference type="PRINTS" id="PR00599">
    <property type="entry name" value="MAPEPTIDASE"/>
</dbReference>
<dbReference type="GO" id="GO:0016787">
    <property type="term" value="F:hydrolase activity"/>
    <property type="evidence" value="ECO:0007669"/>
    <property type="project" value="UniProtKB-KW"/>
</dbReference>
<dbReference type="SUPFAM" id="SSF53092">
    <property type="entry name" value="Creatinase/prolidase N-terminal domain"/>
    <property type="match status" value="1"/>
</dbReference>
<keyword evidence="6" id="KW-1185">Reference proteome</keyword>
<gene>
    <name evidence="5" type="ordered locus">Tpen_0248</name>
</gene>
<dbReference type="InterPro" id="IPR050659">
    <property type="entry name" value="Peptidase_M24B"/>
</dbReference>
<protein>
    <submittedName>
        <fullName evidence="5">Peptidase M24</fullName>
    </submittedName>
</protein>
<evidence type="ECO:0000313" key="6">
    <source>
        <dbReference type="Proteomes" id="UP000000641"/>
    </source>
</evidence>
<dbReference type="Proteomes" id="UP000000641">
    <property type="component" value="Chromosome"/>
</dbReference>
<organism evidence="5 6">
    <name type="scientific">Thermofilum pendens (strain DSM 2475 / Hrk 5)</name>
    <dbReference type="NCBI Taxonomy" id="368408"/>
    <lineage>
        <taxon>Archaea</taxon>
        <taxon>Thermoproteota</taxon>
        <taxon>Thermoprotei</taxon>
        <taxon>Thermofilales</taxon>
        <taxon>Thermofilaceae</taxon>
        <taxon>Thermofilum</taxon>
    </lineage>
</organism>
<proteinExistence type="predicted"/>
<sequence>MIDFKQHVSKVVERILVPNDLNYLVVMSASNIFYLSGSDAPSALVVSKEGEVSALASRLEYFRAVSETSGLRVVAFAREGEDVSEYEEVVRGDFYEALSRMVSGSERIGVVGASCEAKEKLAEKTGKQLYDYSKEFSLIRRVKDPGELEAINRAARLAELAMRKALDTLEPGVTESEVASEILKVIVSSGAYPSFPPIVAFGEHAAHPHAKPSLRRLIKGDFVKIDLGAKVDGYCSDMTRTLVFGEPSEKQRRIFEAVVKAQESALASIKAGVQAREVHAIALRALKEAGLSQYFNHGLGHGVGVDIHEEPYLNLQSEAVLLEGDVVTVEPGVYLPGYGGVRIEDMVYVERGGGRLLTFFSKDMVV</sequence>
<keyword evidence="1" id="KW-0479">Metal-binding</keyword>
<evidence type="ECO:0000259" key="4">
    <source>
        <dbReference type="Pfam" id="PF01321"/>
    </source>
</evidence>
<dbReference type="GO" id="GO:0046872">
    <property type="term" value="F:metal ion binding"/>
    <property type="evidence" value="ECO:0007669"/>
    <property type="project" value="UniProtKB-KW"/>
</dbReference>
<keyword evidence="2" id="KW-0378">Hydrolase</keyword>
<reference evidence="6" key="1">
    <citation type="journal article" date="2008" name="J. Bacteriol.">
        <title>Genome sequence of Thermofilum pendens reveals an exceptional loss of biosynthetic pathways without genome reduction.</title>
        <authorList>
            <person name="Anderson I."/>
            <person name="Rodriguez J."/>
            <person name="Susanti D."/>
            <person name="Porat I."/>
            <person name="Reich C."/>
            <person name="Ulrich L.E."/>
            <person name="Elkins J.G."/>
            <person name="Mavromatis K."/>
            <person name="Lykidis A."/>
            <person name="Kim E."/>
            <person name="Thompson L.S."/>
            <person name="Nolan M."/>
            <person name="Land M."/>
            <person name="Copeland A."/>
            <person name="Lapidus A."/>
            <person name="Lucas S."/>
            <person name="Detter C."/>
            <person name="Zhulin I.B."/>
            <person name="Olsen G.J."/>
            <person name="Whitman W."/>
            <person name="Mukhopadhyay B."/>
            <person name="Bristow J."/>
            <person name="Kyrpides N."/>
        </authorList>
    </citation>
    <scope>NUCLEOTIDE SEQUENCE [LARGE SCALE GENOMIC DNA]</scope>
    <source>
        <strain evidence="6">DSM 2475 / Hrk 5</strain>
    </source>
</reference>
<evidence type="ECO:0000256" key="2">
    <source>
        <dbReference type="ARBA" id="ARBA00022801"/>
    </source>
</evidence>
<feature type="domain" description="Peptidase M24" evidence="3">
    <location>
        <begin position="149"/>
        <end position="350"/>
    </location>
</feature>
<dbReference type="STRING" id="368408.Tpen_0248"/>
<dbReference type="InterPro" id="IPR001131">
    <property type="entry name" value="Peptidase_M24B_aminopep-P_CS"/>
</dbReference>
<dbReference type="PANTHER" id="PTHR46112">
    <property type="entry name" value="AMINOPEPTIDASE"/>
    <property type="match status" value="1"/>
</dbReference>
<dbReference type="InterPro" id="IPR036005">
    <property type="entry name" value="Creatinase/aminopeptidase-like"/>
</dbReference>
<dbReference type="InterPro" id="IPR000587">
    <property type="entry name" value="Creatinase_N"/>
</dbReference>
<name>A1RWS8_THEPD</name>
<dbReference type="EnsemblBacteria" id="ABL77658">
    <property type="protein sequence ID" value="ABL77658"/>
    <property type="gene ID" value="Tpen_0248"/>
</dbReference>
<dbReference type="KEGG" id="tpe:Tpen_0248"/>
<dbReference type="HOGENOM" id="CLU_017266_4_2_2"/>
<dbReference type="SUPFAM" id="SSF55920">
    <property type="entry name" value="Creatinase/aminopeptidase"/>
    <property type="match status" value="1"/>
</dbReference>
<dbReference type="InterPro" id="IPR000994">
    <property type="entry name" value="Pept_M24"/>
</dbReference>
<feature type="domain" description="Creatinase N-terminal" evidence="4">
    <location>
        <begin position="16"/>
        <end position="141"/>
    </location>
</feature>
<dbReference type="CDD" id="cd01092">
    <property type="entry name" value="APP-like"/>
    <property type="match status" value="1"/>
</dbReference>
<dbReference type="Gene3D" id="3.40.350.10">
    <property type="entry name" value="Creatinase/prolidase N-terminal domain"/>
    <property type="match status" value="1"/>
</dbReference>